<dbReference type="Pfam" id="PF06209">
    <property type="entry name" value="COBRA1"/>
    <property type="match status" value="1"/>
</dbReference>
<dbReference type="Gene3D" id="3.20.20.70">
    <property type="entry name" value="Aldolase class I"/>
    <property type="match status" value="1"/>
</dbReference>
<feature type="compositionally biased region" description="Low complexity" evidence="4">
    <location>
        <begin position="1042"/>
        <end position="1068"/>
    </location>
</feature>
<feature type="compositionally biased region" description="Low complexity" evidence="4">
    <location>
        <begin position="958"/>
        <end position="975"/>
    </location>
</feature>
<dbReference type="RefSeq" id="XP_027201856.1">
    <property type="nucleotide sequence ID" value="XM_027346055.1"/>
</dbReference>
<dbReference type="KEGG" id="dpte:113795831"/>
<name>A0A6P6YA80_DERPT</name>
<dbReference type="AlphaFoldDB" id="A0A6P6YA80"/>
<feature type="compositionally biased region" description="Low complexity" evidence="4">
    <location>
        <begin position="994"/>
        <end position="1010"/>
    </location>
</feature>
<dbReference type="PRINTS" id="PR00146">
    <property type="entry name" value="DHPICSNTHASE"/>
</dbReference>
<evidence type="ECO:0000256" key="4">
    <source>
        <dbReference type="SAM" id="MobiDB-lite"/>
    </source>
</evidence>
<dbReference type="GO" id="GO:0032021">
    <property type="term" value="C:NELF complex"/>
    <property type="evidence" value="ECO:0007669"/>
    <property type="project" value="TreeGrafter"/>
</dbReference>
<dbReference type="InterPro" id="IPR020624">
    <property type="entry name" value="Schiff_base-form_aldolases_CS"/>
</dbReference>
<evidence type="ECO:0000313" key="6">
    <source>
        <dbReference type="RefSeq" id="XP_027201856.1"/>
    </source>
</evidence>
<dbReference type="Pfam" id="PF00701">
    <property type="entry name" value="DHDPS"/>
    <property type="match status" value="1"/>
</dbReference>
<sequence length="1068" mass="121710">MATNSLLETKKSILQQFQGPVCAVATAFNDDGQLNVEQIVDYARHLKMIGVKGVYILGTTGESFTLTFDEKYQIIQAWYKAIQQLDSEMDNNNNQFLAIVNITSMSLNESKKLLKLMKNLQRFNAWALLAPIFYPVTNVDQFITMIKDISIDTDCQLPFLYYHFPDRTGQQNFELETFTEKALKCLPQFSAIKFTDTNIVRMAKMQRKFGKFIKIFAGYDETLLAARTVVNINAGICATFSLKNCVQSYLKILDSIDQGNLQEAQNYQQILAEFCQQLQSNGNFFSSLKQCLNDELSSTKGLQFGRPRMPVWIPTNSINEKTKTKKTMDDVTFINDLEEIGIHGRSSLRDLLTESLNKNLQNIDDNDIDQQQSLDKITFPEILDFQSNNGIILPSLQPMFPLLHLLGVKSFEFHKSVVEELRENLINRFQEISQKMDPNKRESNLKALLAKSFPLIKMPMIQPVVMALLKNLEVVDDKYLKLLVADETLYKKCDVSVKRHIWQEHQSMLVGELSPILSEYVKEKEAIFANIKESKHIFFLLTPKQRRQNEILQSLAQMVGKNVLLYDTILQFVRTVFIHTKNPHYCTLRVSLLMELHDANITDITSMDACHKFAWCLDACIRENTVDHKRIRELQGFLDNVKKGQEAVFSDLAMALYDPYAVNFLVQMAMRILNILITNESCPREHQTLQFLLRLLNLGLHAHEILKTQTFREPKLNPEILTRFLPIIMGFMVDDQVRSVNSKLPPDDRESALTIIEHSGPPPDCFQTFIQQDPLASIFAIYYTAQAARQRDRQAVLRVLGSLTISSTYNNLSHSDPYQHILISSLIQLGEEFSNDDLCTLVFDEILLPALDMNSTAVHLMKLIYHLNQWLPSERLESLMIKLQHYVQMPNSSKDQRTRQTFVELIEYLEKIKEDKLRKNQPPQTPTTPTVVGPHVAASMDHPSVVGSASVRIPPSTPSIHHPMMTPSSSSSSPHVFPPHHPPPPLPSVPLSPIPTASQPYYPQQPQSPYIETNNPPMSPFSGPLSPLPYQSPFQHPHHHQPSSTSSGHLNRSTSSSSSDKSYPTINY</sequence>
<dbReference type="InParanoid" id="A0A6P6YA80"/>
<dbReference type="Proteomes" id="UP000515146">
    <property type="component" value="Unplaced"/>
</dbReference>
<keyword evidence="5" id="KW-1185">Reference proteome</keyword>
<dbReference type="InterPro" id="IPR010405">
    <property type="entry name" value="COBRA1"/>
</dbReference>
<feature type="region of interest" description="Disordered" evidence="4">
    <location>
        <begin position="915"/>
        <end position="1068"/>
    </location>
</feature>
<dbReference type="GO" id="GO:0034244">
    <property type="term" value="P:negative regulation of transcription elongation by RNA polymerase II"/>
    <property type="evidence" value="ECO:0007669"/>
    <property type="project" value="TreeGrafter"/>
</dbReference>
<dbReference type="GO" id="GO:0016829">
    <property type="term" value="F:lyase activity"/>
    <property type="evidence" value="ECO:0007669"/>
    <property type="project" value="UniProtKB-KW"/>
</dbReference>
<feature type="compositionally biased region" description="Pro residues" evidence="4">
    <location>
        <begin position="976"/>
        <end position="993"/>
    </location>
</feature>
<accession>A0A6P6YA80</accession>
<evidence type="ECO:0000256" key="1">
    <source>
        <dbReference type="ARBA" id="ARBA00011881"/>
    </source>
</evidence>
<proteinExistence type="predicted"/>
<dbReference type="OrthoDB" id="5548359at2759"/>
<dbReference type="PROSITE" id="PS00665">
    <property type="entry name" value="DHDPS_1"/>
    <property type="match status" value="1"/>
</dbReference>
<dbReference type="SUPFAM" id="SSF51569">
    <property type="entry name" value="Aldolase"/>
    <property type="match status" value="1"/>
</dbReference>
<dbReference type="PANTHER" id="PTHR13503:SF3">
    <property type="entry name" value="NEGATIVE ELONGATION FACTOR B"/>
    <property type="match status" value="1"/>
</dbReference>
<dbReference type="InterPro" id="IPR002220">
    <property type="entry name" value="DapA-like"/>
</dbReference>
<evidence type="ECO:0000313" key="5">
    <source>
        <dbReference type="Proteomes" id="UP000515146"/>
    </source>
</evidence>
<reference evidence="6" key="1">
    <citation type="submission" date="2025-08" db="UniProtKB">
        <authorList>
            <consortium name="RefSeq"/>
        </authorList>
    </citation>
    <scope>IDENTIFICATION</scope>
    <source>
        <strain evidence="6">Airmid</strain>
    </source>
</reference>
<evidence type="ECO:0000256" key="2">
    <source>
        <dbReference type="ARBA" id="ARBA00023239"/>
    </source>
</evidence>
<evidence type="ECO:0000256" key="3">
    <source>
        <dbReference type="ARBA" id="ARBA00023270"/>
    </source>
</evidence>
<comment type="subunit">
    <text evidence="1">Homotetramer.</text>
</comment>
<dbReference type="SMART" id="SM01130">
    <property type="entry name" value="DHDPS"/>
    <property type="match status" value="1"/>
</dbReference>
<gene>
    <name evidence="6" type="primary">LOC113795831</name>
</gene>
<keyword evidence="3" id="KW-0704">Schiff base</keyword>
<organism evidence="5 6">
    <name type="scientific">Dermatophagoides pteronyssinus</name>
    <name type="common">European house dust mite</name>
    <dbReference type="NCBI Taxonomy" id="6956"/>
    <lineage>
        <taxon>Eukaryota</taxon>
        <taxon>Metazoa</taxon>
        <taxon>Ecdysozoa</taxon>
        <taxon>Arthropoda</taxon>
        <taxon>Chelicerata</taxon>
        <taxon>Arachnida</taxon>
        <taxon>Acari</taxon>
        <taxon>Acariformes</taxon>
        <taxon>Sarcoptiformes</taxon>
        <taxon>Astigmata</taxon>
        <taxon>Psoroptidia</taxon>
        <taxon>Analgoidea</taxon>
        <taxon>Pyroglyphidae</taxon>
        <taxon>Dermatophagoidinae</taxon>
        <taxon>Dermatophagoides</taxon>
    </lineage>
</organism>
<dbReference type="InterPro" id="IPR013785">
    <property type="entry name" value="Aldolase_TIM"/>
</dbReference>
<keyword evidence="2" id="KW-0456">Lyase</keyword>
<dbReference type="PANTHER" id="PTHR13503">
    <property type="entry name" value="NEGATIVE ELONGATION FACTOR COMPLEX MEMBER B"/>
    <property type="match status" value="1"/>
</dbReference>
<protein>
    <submittedName>
        <fullName evidence="6">Negative elongation factor B-like</fullName>
    </submittedName>
</protein>